<evidence type="ECO:0000313" key="2">
    <source>
        <dbReference type="Proteomes" id="UP001145114"/>
    </source>
</evidence>
<organism evidence="1 2">
    <name type="scientific">Spiromyces aspiralis</name>
    <dbReference type="NCBI Taxonomy" id="68401"/>
    <lineage>
        <taxon>Eukaryota</taxon>
        <taxon>Fungi</taxon>
        <taxon>Fungi incertae sedis</taxon>
        <taxon>Zoopagomycota</taxon>
        <taxon>Kickxellomycotina</taxon>
        <taxon>Kickxellomycetes</taxon>
        <taxon>Kickxellales</taxon>
        <taxon>Kickxellaceae</taxon>
        <taxon>Spiromyces</taxon>
    </lineage>
</organism>
<reference evidence="1" key="1">
    <citation type="submission" date="2022-06" db="EMBL/GenBank/DDBJ databases">
        <title>Phylogenomic reconstructions and comparative analyses of Kickxellomycotina fungi.</title>
        <authorList>
            <person name="Reynolds N.K."/>
            <person name="Stajich J.E."/>
            <person name="Barry K."/>
            <person name="Grigoriev I.V."/>
            <person name="Crous P."/>
            <person name="Smith M.E."/>
        </authorList>
    </citation>
    <scope>NUCLEOTIDE SEQUENCE</scope>
    <source>
        <strain evidence="1">RSA 2271</strain>
    </source>
</reference>
<proteinExistence type="predicted"/>
<keyword evidence="2" id="KW-1185">Reference proteome</keyword>
<dbReference type="Proteomes" id="UP001145114">
    <property type="component" value="Unassembled WGS sequence"/>
</dbReference>
<sequence>MSTLHHGFVASILSANLPLIPASTLHIYLDAVEATCRNNPNQMTQSYHVQLAAHIFTRALIDGYIDNDEFNASLTSFCLSYARVKAAIDLYALLIRTAHGGLSNSEQESEVSEDR</sequence>
<gene>
    <name evidence="1" type="ORF">EV182_005609</name>
</gene>
<protein>
    <submittedName>
        <fullName evidence="1">Uncharacterized protein</fullName>
    </submittedName>
</protein>
<dbReference type="EMBL" id="JAMZIH010002049">
    <property type="protein sequence ID" value="KAJ1677702.1"/>
    <property type="molecule type" value="Genomic_DNA"/>
</dbReference>
<comment type="caution">
    <text evidence="1">The sequence shown here is derived from an EMBL/GenBank/DDBJ whole genome shotgun (WGS) entry which is preliminary data.</text>
</comment>
<name>A0ACC1HNC8_9FUNG</name>
<accession>A0ACC1HNC8</accession>
<evidence type="ECO:0000313" key="1">
    <source>
        <dbReference type="EMBL" id="KAJ1677702.1"/>
    </source>
</evidence>
<feature type="non-terminal residue" evidence="1">
    <location>
        <position position="115"/>
    </location>
</feature>